<name>A0A8J2V5M6_9PROT</name>
<dbReference type="Proteomes" id="UP000613582">
    <property type="component" value="Unassembled WGS sequence"/>
</dbReference>
<evidence type="ECO:0000256" key="7">
    <source>
        <dbReference type="ARBA" id="ARBA00022989"/>
    </source>
</evidence>
<evidence type="ECO:0000256" key="4">
    <source>
        <dbReference type="ARBA" id="ARBA00022547"/>
    </source>
</evidence>
<keyword evidence="9 11" id="KW-0472">Membrane</keyword>
<dbReference type="PROSITE" id="PS00449">
    <property type="entry name" value="ATPASE_A"/>
    <property type="match status" value="1"/>
</dbReference>
<evidence type="ECO:0000256" key="10">
    <source>
        <dbReference type="ARBA" id="ARBA00023310"/>
    </source>
</evidence>
<comment type="subcellular location">
    <subcellularLocation>
        <location evidence="11 12">Cell membrane</location>
        <topology evidence="11 12">Multi-pass membrane protein</topology>
    </subcellularLocation>
    <subcellularLocation>
        <location evidence="1">Membrane</location>
        <topology evidence="1">Multi-pass membrane protein</topology>
    </subcellularLocation>
</comment>
<feature type="transmembrane region" description="Helical" evidence="11">
    <location>
        <begin position="231"/>
        <end position="256"/>
    </location>
</feature>
<keyword evidence="7 11" id="KW-1133">Transmembrane helix</keyword>
<dbReference type="AlphaFoldDB" id="A0A8J2V5M6"/>
<keyword evidence="10 11" id="KW-0066">ATP synthesis</keyword>
<comment type="similarity">
    <text evidence="2 11 12">Belongs to the ATPase A chain family.</text>
</comment>
<dbReference type="CDD" id="cd00310">
    <property type="entry name" value="ATP-synt_Fo_a_6"/>
    <property type="match status" value="1"/>
</dbReference>
<evidence type="ECO:0000256" key="5">
    <source>
        <dbReference type="ARBA" id="ARBA00022692"/>
    </source>
</evidence>
<organism evidence="13 14">
    <name type="scientific">Aquisalinus flavus</name>
    <dbReference type="NCBI Taxonomy" id="1526572"/>
    <lineage>
        <taxon>Bacteria</taxon>
        <taxon>Pseudomonadati</taxon>
        <taxon>Pseudomonadota</taxon>
        <taxon>Alphaproteobacteria</taxon>
        <taxon>Parvularculales</taxon>
        <taxon>Parvularculaceae</taxon>
        <taxon>Aquisalinus</taxon>
    </lineage>
</organism>
<dbReference type="EMBL" id="BMGH01000001">
    <property type="protein sequence ID" value="GGC95510.1"/>
    <property type="molecule type" value="Genomic_DNA"/>
</dbReference>
<evidence type="ECO:0000313" key="13">
    <source>
        <dbReference type="EMBL" id="GGC95510.1"/>
    </source>
</evidence>
<evidence type="ECO:0000256" key="6">
    <source>
        <dbReference type="ARBA" id="ARBA00022781"/>
    </source>
</evidence>
<reference evidence="13" key="1">
    <citation type="journal article" date="2014" name="Int. J. Syst. Evol. Microbiol.">
        <title>Complete genome sequence of Corynebacterium casei LMG S-19264T (=DSM 44701T), isolated from a smear-ripened cheese.</title>
        <authorList>
            <consortium name="US DOE Joint Genome Institute (JGI-PGF)"/>
            <person name="Walter F."/>
            <person name="Albersmeier A."/>
            <person name="Kalinowski J."/>
            <person name="Ruckert C."/>
        </authorList>
    </citation>
    <scope>NUCLEOTIDE SEQUENCE</scope>
    <source>
        <strain evidence="13">CGMCC 1.12921</strain>
    </source>
</reference>
<feature type="transmembrane region" description="Helical" evidence="11">
    <location>
        <begin position="158"/>
        <end position="181"/>
    </location>
</feature>
<evidence type="ECO:0000256" key="12">
    <source>
        <dbReference type="RuleBase" id="RU000483"/>
    </source>
</evidence>
<keyword evidence="8 11" id="KW-0406">Ion transport</keyword>
<keyword evidence="3 11" id="KW-0813">Transport</keyword>
<dbReference type="HAMAP" id="MF_01393">
    <property type="entry name" value="ATP_synth_a_bact"/>
    <property type="match status" value="1"/>
</dbReference>
<feature type="transmembrane region" description="Helical" evidence="11">
    <location>
        <begin position="129"/>
        <end position="149"/>
    </location>
</feature>
<dbReference type="InterPro" id="IPR023011">
    <property type="entry name" value="ATP_synth_F0_asu_AS"/>
</dbReference>
<keyword evidence="6 11" id="KW-0375">Hydrogen ion transport</keyword>
<evidence type="ECO:0000256" key="3">
    <source>
        <dbReference type="ARBA" id="ARBA00022448"/>
    </source>
</evidence>
<sequence length="264" mass="29169">MTAVLATLAGPMEQFEILDIIHLDLAGVNISFTNASLWMLISVVAVSVFMFAATNRAQMVPGKMQSAGESLYQFIADMLRDACGSEGMRFFPYIFTLFMFIFSCNLLGLWPTIPGLPYALHTFTPTSHIIVTFALAMVTITILLVYGFYKNGIGFLKLFVPSGVPWWLLWLIPLIEIVSFISRPISLAIRLFANMLAGHMILKIFAGFITALLAAGPMVGWLAIFPFLGNVALFLLELLVAFLQAYVFAILSSVYLNDALHPSH</sequence>
<dbReference type="PANTHER" id="PTHR11410:SF0">
    <property type="entry name" value="ATP SYNTHASE SUBUNIT A"/>
    <property type="match status" value="1"/>
</dbReference>
<comment type="function">
    <text evidence="11 12">Key component of the proton channel; it plays a direct role in the translocation of protons across the membrane.</text>
</comment>
<dbReference type="GO" id="GO:0005886">
    <property type="term" value="C:plasma membrane"/>
    <property type="evidence" value="ECO:0007669"/>
    <property type="project" value="UniProtKB-SubCell"/>
</dbReference>
<proteinExistence type="inferred from homology"/>
<accession>A0A8J2V5M6</accession>
<dbReference type="PANTHER" id="PTHR11410">
    <property type="entry name" value="ATP SYNTHASE SUBUNIT A"/>
    <property type="match status" value="1"/>
</dbReference>
<dbReference type="NCBIfam" id="NF004482">
    <property type="entry name" value="PRK05815.2-4"/>
    <property type="match status" value="1"/>
</dbReference>
<dbReference type="SUPFAM" id="SSF81336">
    <property type="entry name" value="F1F0 ATP synthase subunit A"/>
    <property type="match status" value="1"/>
</dbReference>
<evidence type="ECO:0000256" key="1">
    <source>
        <dbReference type="ARBA" id="ARBA00004141"/>
    </source>
</evidence>
<keyword evidence="4 11" id="KW-0138">CF(0)</keyword>
<protein>
    <recommendedName>
        <fullName evidence="11 12">ATP synthase subunit a</fullName>
    </recommendedName>
    <alternativeName>
        <fullName evidence="11">ATP synthase F0 sector subunit a</fullName>
    </alternativeName>
    <alternativeName>
        <fullName evidence="11">F-ATPase subunit 6</fullName>
    </alternativeName>
</protein>
<comment type="caution">
    <text evidence="13">The sequence shown here is derived from an EMBL/GenBank/DDBJ whole genome shotgun (WGS) entry which is preliminary data.</text>
</comment>
<evidence type="ECO:0000313" key="14">
    <source>
        <dbReference type="Proteomes" id="UP000613582"/>
    </source>
</evidence>
<evidence type="ECO:0000256" key="11">
    <source>
        <dbReference type="HAMAP-Rule" id="MF_01393"/>
    </source>
</evidence>
<dbReference type="Gene3D" id="1.20.120.220">
    <property type="entry name" value="ATP synthase, F0 complex, subunit A"/>
    <property type="match status" value="1"/>
</dbReference>
<dbReference type="InterPro" id="IPR035908">
    <property type="entry name" value="F0_ATP_A_sf"/>
</dbReference>
<reference evidence="13" key="2">
    <citation type="submission" date="2020-09" db="EMBL/GenBank/DDBJ databases">
        <authorList>
            <person name="Sun Q."/>
            <person name="Zhou Y."/>
        </authorList>
    </citation>
    <scope>NUCLEOTIDE SEQUENCE</scope>
    <source>
        <strain evidence="13">CGMCC 1.12921</strain>
    </source>
</reference>
<dbReference type="InterPro" id="IPR000568">
    <property type="entry name" value="ATP_synth_F0_asu"/>
</dbReference>
<dbReference type="GO" id="GO:0046933">
    <property type="term" value="F:proton-transporting ATP synthase activity, rotational mechanism"/>
    <property type="evidence" value="ECO:0007669"/>
    <property type="project" value="UniProtKB-UniRule"/>
</dbReference>
<feature type="transmembrane region" description="Helical" evidence="11">
    <location>
        <begin position="35"/>
        <end position="54"/>
    </location>
</feature>
<evidence type="ECO:0000256" key="2">
    <source>
        <dbReference type="ARBA" id="ARBA00006810"/>
    </source>
</evidence>
<dbReference type="NCBIfam" id="TIGR01131">
    <property type="entry name" value="ATP_synt_6_or_A"/>
    <property type="match status" value="1"/>
</dbReference>
<evidence type="ECO:0000256" key="8">
    <source>
        <dbReference type="ARBA" id="ARBA00023065"/>
    </source>
</evidence>
<keyword evidence="14" id="KW-1185">Reference proteome</keyword>
<dbReference type="GO" id="GO:0045259">
    <property type="term" value="C:proton-transporting ATP synthase complex"/>
    <property type="evidence" value="ECO:0007669"/>
    <property type="project" value="UniProtKB-KW"/>
</dbReference>
<keyword evidence="11" id="KW-1003">Cell membrane</keyword>
<keyword evidence="5 11" id="KW-0812">Transmembrane</keyword>
<dbReference type="Pfam" id="PF00119">
    <property type="entry name" value="ATP-synt_A"/>
    <property type="match status" value="1"/>
</dbReference>
<feature type="transmembrane region" description="Helical" evidence="11">
    <location>
        <begin position="201"/>
        <end position="224"/>
    </location>
</feature>
<evidence type="ECO:0000256" key="9">
    <source>
        <dbReference type="ARBA" id="ARBA00023136"/>
    </source>
</evidence>
<dbReference type="PRINTS" id="PR00123">
    <property type="entry name" value="ATPASEA"/>
</dbReference>
<dbReference type="InterPro" id="IPR045083">
    <property type="entry name" value="ATP_synth_F0_asu_bact/mt"/>
</dbReference>
<feature type="transmembrane region" description="Helical" evidence="11">
    <location>
        <begin position="90"/>
        <end position="109"/>
    </location>
</feature>
<gene>
    <name evidence="11 13" type="primary">atpB</name>
    <name evidence="13" type="ORF">GCM10011342_00380</name>
</gene>